<proteinExistence type="predicted"/>
<dbReference type="Gene3D" id="3.30.70.100">
    <property type="match status" value="1"/>
</dbReference>
<dbReference type="InterPro" id="IPR011008">
    <property type="entry name" value="Dimeric_a/b-barrel"/>
</dbReference>
<dbReference type="Proteomes" id="UP001595630">
    <property type="component" value="Unassembled WGS sequence"/>
</dbReference>
<dbReference type="Pfam" id="PF07110">
    <property type="entry name" value="EthD"/>
    <property type="match status" value="1"/>
</dbReference>
<dbReference type="InterPro" id="IPR009799">
    <property type="entry name" value="EthD_dom"/>
</dbReference>
<feature type="domain" description="EthD" evidence="1">
    <location>
        <begin position="13"/>
        <end position="97"/>
    </location>
</feature>
<evidence type="ECO:0000259" key="1">
    <source>
        <dbReference type="Pfam" id="PF07110"/>
    </source>
</evidence>
<keyword evidence="3" id="KW-1185">Reference proteome</keyword>
<dbReference type="EMBL" id="JBHRXZ010000022">
    <property type="protein sequence ID" value="MFC3608816.1"/>
    <property type="molecule type" value="Genomic_DNA"/>
</dbReference>
<evidence type="ECO:0000313" key="2">
    <source>
        <dbReference type="EMBL" id="MFC3608816.1"/>
    </source>
</evidence>
<gene>
    <name evidence="2" type="ORF">ACFOMF_13595</name>
</gene>
<protein>
    <submittedName>
        <fullName evidence="2">EthD domain-containing protein</fullName>
    </submittedName>
</protein>
<name>A0ABV7T946_9GAMM</name>
<evidence type="ECO:0000313" key="3">
    <source>
        <dbReference type="Proteomes" id="UP001595630"/>
    </source>
</evidence>
<reference evidence="3" key="1">
    <citation type="journal article" date="2019" name="Int. J. Syst. Evol. Microbiol.">
        <title>The Global Catalogue of Microorganisms (GCM) 10K type strain sequencing project: providing services to taxonomists for standard genome sequencing and annotation.</title>
        <authorList>
            <consortium name="The Broad Institute Genomics Platform"/>
            <consortium name="The Broad Institute Genome Sequencing Center for Infectious Disease"/>
            <person name="Wu L."/>
            <person name="Ma J."/>
        </authorList>
    </citation>
    <scope>NUCLEOTIDE SEQUENCE [LARGE SCALE GENOMIC DNA]</scope>
    <source>
        <strain evidence="3">KCTC 42447</strain>
    </source>
</reference>
<sequence length="227" mass="25168">MDSLKVISFLTRRPDLDPAGFSDYWRTTHKAHAMTLVEAGFIQGYIQNHPVGEQLDGLVPVGDGSPELWIESADMLQRLVQSREYREGAGPDEANFSVPPVLACVAREAVIGDGKPPTGAIKLMLVAERHPRVAPEDFRRRWLEGESWPLLGGRPLRLTRHAALDDQAAFHGAEFSWWPDLESLRHAWQTRNSAAAGELIAPGSLRGLVAQEEWVVRPEQVIDGEPA</sequence>
<accession>A0ABV7T946</accession>
<organism evidence="2 3">
    <name type="scientific">Stutzerimonas tarimensis</name>
    <dbReference type="NCBI Taxonomy" id="1507735"/>
    <lineage>
        <taxon>Bacteria</taxon>
        <taxon>Pseudomonadati</taxon>
        <taxon>Pseudomonadota</taxon>
        <taxon>Gammaproteobacteria</taxon>
        <taxon>Pseudomonadales</taxon>
        <taxon>Pseudomonadaceae</taxon>
        <taxon>Stutzerimonas</taxon>
    </lineage>
</organism>
<comment type="caution">
    <text evidence="2">The sequence shown here is derived from an EMBL/GenBank/DDBJ whole genome shotgun (WGS) entry which is preliminary data.</text>
</comment>
<dbReference type="RefSeq" id="WP_386365700.1">
    <property type="nucleotide sequence ID" value="NZ_JBHRXZ010000022.1"/>
</dbReference>
<dbReference type="SUPFAM" id="SSF54909">
    <property type="entry name" value="Dimeric alpha+beta barrel"/>
    <property type="match status" value="1"/>
</dbReference>